<dbReference type="InterPro" id="IPR000326">
    <property type="entry name" value="PAP2/HPO"/>
</dbReference>
<proteinExistence type="predicted"/>
<gene>
    <name evidence="3" type="ORF">CRENPOLYSF2_2160015</name>
</gene>
<dbReference type="RefSeq" id="WP_087146483.1">
    <property type="nucleotide sequence ID" value="NZ_FUKJ01000131.1"/>
</dbReference>
<dbReference type="SUPFAM" id="SSF48317">
    <property type="entry name" value="Acid phosphatase/Vanadium-dependent haloperoxidase"/>
    <property type="match status" value="1"/>
</dbReference>
<keyword evidence="4" id="KW-1185">Reference proteome</keyword>
<evidence type="ECO:0000259" key="2">
    <source>
        <dbReference type="Pfam" id="PF01569"/>
    </source>
</evidence>
<dbReference type="AlphaFoldDB" id="A0A1R4H4X5"/>
<dbReference type="OrthoDB" id="7348799at2"/>
<keyword evidence="1" id="KW-0812">Transmembrane</keyword>
<feature type="transmembrane region" description="Helical" evidence="1">
    <location>
        <begin position="211"/>
        <end position="229"/>
    </location>
</feature>
<keyword evidence="1" id="KW-0472">Membrane</keyword>
<feature type="transmembrane region" description="Helical" evidence="1">
    <location>
        <begin position="99"/>
        <end position="117"/>
    </location>
</feature>
<keyword evidence="1" id="KW-1133">Transmembrane helix</keyword>
<feature type="domain" description="Phosphatidic acid phosphatase type 2/haloperoxidase" evidence="2">
    <location>
        <begin position="103"/>
        <end position="230"/>
    </location>
</feature>
<evidence type="ECO:0000256" key="1">
    <source>
        <dbReference type="SAM" id="Phobius"/>
    </source>
</evidence>
<organism evidence="3 4">
    <name type="scientific">Crenothrix polyspora</name>
    <dbReference type="NCBI Taxonomy" id="360316"/>
    <lineage>
        <taxon>Bacteria</taxon>
        <taxon>Pseudomonadati</taxon>
        <taxon>Pseudomonadota</taxon>
        <taxon>Gammaproteobacteria</taxon>
        <taxon>Methylococcales</taxon>
        <taxon>Crenotrichaceae</taxon>
        <taxon>Crenothrix</taxon>
    </lineage>
</organism>
<dbReference type="CDD" id="cd03396">
    <property type="entry name" value="PAP2_like_6"/>
    <property type="match status" value="1"/>
</dbReference>
<protein>
    <submittedName>
        <fullName evidence="3">PAP2 family protein (Acid phosphatase)</fullName>
    </submittedName>
</protein>
<evidence type="ECO:0000313" key="3">
    <source>
        <dbReference type="EMBL" id="SJM91302.1"/>
    </source>
</evidence>
<feature type="transmembrane region" description="Helical" evidence="1">
    <location>
        <begin position="70"/>
        <end position="87"/>
    </location>
</feature>
<dbReference type="EMBL" id="FUKJ01000131">
    <property type="protein sequence ID" value="SJM91302.1"/>
    <property type="molecule type" value="Genomic_DNA"/>
</dbReference>
<feature type="transmembrane region" description="Helical" evidence="1">
    <location>
        <begin position="182"/>
        <end position="199"/>
    </location>
</feature>
<dbReference type="Proteomes" id="UP000195442">
    <property type="component" value="Unassembled WGS sequence"/>
</dbReference>
<accession>A0A1R4H4X5</accession>
<evidence type="ECO:0000313" key="4">
    <source>
        <dbReference type="Proteomes" id="UP000195442"/>
    </source>
</evidence>
<reference evidence="4" key="1">
    <citation type="submission" date="2017-02" db="EMBL/GenBank/DDBJ databases">
        <authorList>
            <person name="Daims H."/>
        </authorList>
    </citation>
    <scope>NUCLEOTIDE SEQUENCE [LARGE SCALE GENOMIC DNA]</scope>
</reference>
<dbReference type="InterPro" id="IPR036938">
    <property type="entry name" value="PAP2/HPO_sf"/>
</dbReference>
<dbReference type="Pfam" id="PF01569">
    <property type="entry name" value="PAP2"/>
    <property type="match status" value="1"/>
</dbReference>
<feature type="transmembrane region" description="Helical" evidence="1">
    <location>
        <begin position="157"/>
        <end position="175"/>
    </location>
</feature>
<name>A0A1R4H4X5_9GAMM</name>
<sequence length="272" mass="31162">MNPQASLSFSSFIKHHITLPLLAWLALLLCFQYTQIDVWLAKHFYNTALHQWPYREHWLLQTVIHKSGRNVVYAIGGSMLICLLMSFRATSSLLPYRRALAFLVIAGISGPLVITYFKNHTHIYCPWDLSLFGGSKPHIQLLDSISDKLSVGHCFPAGHSSLGYTLVNLYFFCLIVKPEYKFYGLAIGLLTGGVFSIAQEMRGAHFLSHDLFALAVCWFCSATVFMLFFREHLQRTAENFPENIMTKHVSMKGTKNKKKSFIFRVFCGQFFW</sequence>